<feature type="transmembrane region" description="Helical" evidence="1">
    <location>
        <begin position="50"/>
        <end position="72"/>
    </location>
</feature>
<reference evidence="2 4" key="1">
    <citation type="submission" date="2016-04" db="EMBL/GenBank/DDBJ databases">
        <title>Complete genome sequencing and analysis of CBMB27, Methylobacterium phyllosphaerae isolated from leaf tissues of rice (Oryza sativa L.).</title>
        <authorList>
            <person name="Lee Y."/>
            <person name="Hwangbo K."/>
            <person name="Chung H."/>
            <person name="Yoo J."/>
            <person name="Kim K.Y."/>
            <person name="Sa T.M."/>
            <person name="Um Y."/>
            <person name="Madhaiyan M."/>
        </authorList>
    </citation>
    <scope>NUCLEOTIDE SEQUENCE [LARGE SCALE GENOMIC DNA]</scope>
    <source>
        <strain evidence="2 4">CBMB27</strain>
    </source>
</reference>
<keyword evidence="4" id="KW-1185">Reference proteome</keyword>
<organism evidence="3 5">
    <name type="scientific">Methylobacterium phyllosphaerae</name>
    <dbReference type="NCBI Taxonomy" id="418223"/>
    <lineage>
        <taxon>Bacteria</taxon>
        <taxon>Pseudomonadati</taxon>
        <taxon>Pseudomonadota</taxon>
        <taxon>Alphaproteobacteria</taxon>
        <taxon>Hyphomicrobiales</taxon>
        <taxon>Methylobacteriaceae</taxon>
        <taxon>Methylobacterium</taxon>
    </lineage>
</organism>
<evidence type="ECO:0000313" key="3">
    <source>
        <dbReference type="EMBL" id="SFG33358.1"/>
    </source>
</evidence>
<dbReference type="Proteomes" id="UP000199140">
    <property type="component" value="Unassembled WGS sequence"/>
</dbReference>
<name>A0AAE8L4X1_9HYPH</name>
<dbReference type="RefSeq" id="WP_043353028.1">
    <property type="nucleotide sequence ID" value="NZ_CP015367.1"/>
</dbReference>
<proteinExistence type="predicted"/>
<gene>
    <name evidence="2" type="ORF">MCBMB27_01678</name>
    <name evidence="3" type="ORF">SAMN05192567_102150</name>
</gene>
<evidence type="ECO:0000313" key="2">
    <source>
        <dbReference type="EMBL" id="APT30969.1"/>
    </source>
</evidence>
<keyword evidence="1" id="KW-0472">Membrane</keyword>
<evidence type="ECO:0000313" key="4">
    <source>
        <dbReference type="Proteomes" id="UP000185487"/>
    </source>
</evidence>
<evidence type="ECO:0000313" key="5">
    <source>
        <dbReference type="Proteomes" id="UP000199140"/>
    </source>
</evidence>
<dbReference type="AlphaFoldDB" id="A0AAE8L4X1"/>
<dbReference type="EMBL" id="FOPK01000002">
    <property type="protein sequence ID" value="SFG33358.1"/>
    <property type="molecule type" value="Genomic_DNA"/>
</dbReference>
<keyword evidence="1" id="KW-1133">Transmembrane helix</keyword>
<sequence>MLVAALLFAVGVWEGWRYRAAVLIASSMLVSIGWLGLWAFVWTHLDAEKILLLFAYLTAHQAGYLVGAYLGADFGEDS</sequence>
<protein>
    <submittedName>
        <fullName evidence="3">Uncharacterized protein</fullName>
    </submittedName>
</protein>
<reference evidence="3 5" key="2">
    <citation type="submission" date="2016-10" db="EMBL/GenBank/DDBJ databases">
        <authorList>
            <person name="Varghese N."/>
            <person name="Submissions S."/>
        </authorList>
    </citation>
    <scope>NUCLEOTIDE SEQUENCE [LARGE SCALE GENOMIC DNA]</scope>
    <source>
        <strain evidence="3 5">CBMB27</strain>
    </source>
</reference>
<dbReference type="GeneID" id="96604760"/>
<accession>A0AAE8L4X1</accession>
<evidence type="ECO:0000256" key="1">
    <source>
        <dbReference type="SAM" id="Phobius"/>
    </source>
</evidence>
<dbReference type="Proteomes" id="UP000185487">
    <property type="component" value="Chromosome"/>
</dbReference>
<feature type="transmembrane region" description="Helical" evidence="1">
    <location>
        <begin position="20"/>
        <end position="43"/>
    </location>
</feature>
<dbReference type="KEGG" id="mphy:MCBMB27_01678"/>
<dbReference type="EMBL" id="CP015367">
    <property type="protein sequence ID" value="APT30969.1"/>
    <property type="molecule type" value="Genomic_DNA"/>
</dbReference>
<keyword evidence="1" id="KW-0812">Transmembrane</keyword>